<proteinExistence type="predicted"/>
<dbReference type="EMBL" id="BK015164">
    <property type="protein sequence ID" value="DAD93628.1"/>
    <property type="molecule type" value="Genomic_DNA"/>
</dbReference>
<evidence type="ECO:0000313" key="1">
    <source>
        <dbReference type="EMBL" id="DAD93628.1"/>
    </source>
</evidence>
<dbReference type="Gene3D" id="2.40.30.200">
    <property type="match status" value="1"/>
</dbReference>
<accession>A0A8S5NGZ9</accession>
<protein>
    <submittedName>
        <fullName evidence="1">Distal tail protein</fullName>
    </submittedName>
</protein>
<name>A0A8S5NGZ9_9CAUD</name>
<reference evidence="1" key="1">
    <citation type="journal article" date="2021" name="Proc. Natl. Acad. Sci. U.S.A.">
        <title>A Catalog of Tens of Thousands of Viruses from Human Metagenomes Reveals Hidden Associations with Chronic Diseases.</title>
        <authorList>
            <person name="Tisza M.J."/>
            <person name="Buck C.B."/>
        </authorList>
    </citation>
    <scope>NUCLEOTIDE SEQUENCE</scope>
    <source>
        <strain evidence="1">CtLmu1</strain>
    </source>
</reference>
<sequence length="260" mass="29222">MRMGYNAPKQTVSQFQLKGRYARQYLSFAGKSSKDFLLYLSGPGVYDSPAADVDTTSVPGRNGDIITEKAKAGRRRYQNVDIKYKAFFFNGLPAKTAAVKAWLLSPVGYQKLQDTYDPDFFRMAVCKDALAFDVTAQRAAEMELTFNCKPQRWSVEGQRSIRLESRATLKNPFAFPAQPIFKVYGDSGGELYVGEEKITIHSITDYVLLNCETHNAYNATGFCNETILSNDFPELPEGKTQITWTGGITAVEVIPRWWTL</sequence>
<organism evidence="1">
    <name type="scientific">Siphoviridae sp. ctLmu1</name>
    <dbReference type="NCBI Taxonomy" id="2826253"/>
    <lineage>
        <taxon>Viruses</taxon>
        <taxon>Duplodnaviria</taxon>
        <taxon>Heunggongvirae</taxon>
        <taxon>Uroviricota</taxon>
        <taxon>Caudoviricetes</taxon>
    </lineage>
</organism>